<evidence type="ECO:0000313" key="8">
    <source>
        <dbReference type="EMBL" id="MBN8659875.1"/>
    </source>
</evidence>
<name>A0A8J7TKG9_9BACT</name>
<dbReference type="Proteomes" id="UP000664277">
    <property type="component" value="Unassembled WGS sequence"/>
</dbReference>
<dbReference type="Gene3D" id="1.10.760.10">
    <property type="entry name" value="Cytochrome c-like domain"/>
    <property type="match status" value="1"/>
</dbReference>
<keyword evidence="1 4" id="KW-0349">Heme</keyword>
<keyword evidence="2 4" id="KW-0479">Metal-binding</keyword>
<comment type="caution">
    <text evidence="8">The sequence shown here is derived from an EMBL/GenBank/DDBJ whole genome shotgun (WGS) entry which is preliminary data.</text>
</comment>
<evidence type="ECO:0000256" key="5">
    <source>
        <dbReference type="SAM" id="MobiDB-lite"/>
    </source>
</evidence>
<dbReference type="AlphaFoldDB" id="A0A8J7TKG9"/>
<sequence>MNQNKAKHRICPSPRLRVFRAAALLLISLSFFANGFSAQGKGEKAERTDKTDKNERGEKGDVDKAKLAFIQATCWSCHPRGENSINGDRPLKGPGFLRRYPDDESLAEFIRKGAEDKGMPSFPADRLSDRNLSLVISYIRSLTPPAR</sequence>
<dbReference type="InterPro" id="IPR036909">
    <property type="entry name" value="Cyt_c-like_dom_sf"/>
</dbReference>
<feature type="region of interest" description="Disordered" evidence="5">
    <location>
        <begin position="40"/>
        <end position="60"/>
    </location>
</feature>
<gene>
    <name evidence="8" type="ORF">J0M35_05895</name>
</gene>
<feature type="domain" description="Cytochrome c" evidence="7">
    <location>
        <begin position="60"/>
        <end position="143"/>
    </location>
</feature>
<organism evidence="8 9">
    <name type="scientific">Candidatus Obscuribacter phosphatis</name>
    <dbReference type="NCBI Taxonomy" id="1906157"/>
    <lineage>
        <taxon>Bacteria</taxon>
        <taxon>Bacillati</taxon>
        <taxon>Candidatus Melainabacteria</taxon>
        <taxon>Candidatus Obscuribacterales</taxon>
        <taxon>Candidatus Obscuribacteraceae</taxon>
        <taxon>Candidatus Obscuribacter</taxon>
    </lineage>
</organism>
<feature type="signal peptide" evidence="6">
    <location>
        <begin position="1"/>
        <end position="33"/>
    </location>
</feature>
<evidence type="ECO:0000256" key="1">
    <source>
        <dbReference type="ARBA" id="ARBA00022617"/>
    </source>
</evidence>
<dbReference type="GO" id="GO:0046872">
    <property type="term" value="F:metal ion binding"/>
    <property type="evidence" value="ECO:0007669"/>
    <property type="project" value="UniProtKB-KW"/>
</dbReference>
<dbReference type="PROSITE" id="PS51007">
    <property type="entry name" value="CYTC"/>
    <property type="match status" value="1"/>
</dbReference>
<proteinExistence type="predicted"/>
<evidence type="ECO:0000259" key="7">
    <source>
        <dbReference type="PROSITE" id="PS51007"/>
    </source>
</evidence>
<dbReference type="GO" id="GO:0009055">
    <property type="term" value="F:electron transfer activity"/>
    <property type="evidence" value="ECO:0007669"/>
    <property type="project" value="InterPro"/>
</dbReference>
<dbReference type="InterPro" id="IPR009056">
    <property type="entry name" value="Cyt_c-like_dom"/>
</dbReference>
<keyword evidence="3 4" id="KW-0408">Iron</keyword>
<dbReference type="EMBL" id="JAFLCK010000006">
    <property type="protein sequence ID" value="MBN8659875.1"/>
    <property type="molecule type" value="Genomic_DNA"/>
</dbReference>
<evidence type="ECO:0000256" key="3">
    <source>
        <dbReference type="ARBA" id="ARBA00023004"/>
    </source>
</evidence>
<accession>A0A8J7TKG9</accession>
<evidence type="ECO:0000256" key="6">
    <source>
        <dbReference type="SAM" id="SignalP"/>
    </source>
</evidence>
<feature type="compositionally biased region" description="Basic and acidic residues" evidence="5">
    <location>
        <begin position="41"/>
        <end position="60"/>
    </location>
</feature>
<dbReference type="SUPFAM" id="SSF46626">
    <property type="entry name" value="Cytochrome c"/>
    <property type="match status" value="1"/>
</dbReference>
<reference evidence="8" key="1">
    <citation type="submission" date="2021-02" db="EMBL/GenBank/DDBJ databases">
        <title>Genome-Resolved Metagenomics of a Microbial Community Performing Photosynthetic Biological Nutrient Removal.</title>
        <authorList>
            <person name="Mcdaniel E.A."/>
        </authorList>
    </citation>
    <scope>NUCLEOTIDE SEQUENCE</scope>
    <source>
        <strain evidence="8">UWPOB_OBS1</strain>
    </source>
</reference>
<evidence type="ECO:0000256" key="4">
    <source>
        <dbReference type="PROSITE-ProRule" id="PRU00433"/>
    </source>
</evidence>
<evidence type="ECO:0000256" key="2">
    <source>
        <dbReference type="ARBA" id="ARBA00022723"/>
    </source>
</evidence>
<feature type="chain" id="PRO_5035148535" evidence="6">
    <location>
        <begin position="34"/>
        <end position="147"/>
    </location>
</feature>
<dbReference type="Pfam" id="PF13442">
    <property type="entry name" value="Cytochrome_CBB3"/>
    <property type="match status" value="1"/>
</dbReference>
<evidence type="ECO:0000313" key="9">
    <source>
        <dbReference type="Proteomes" id="UP000664277"/>
    </source>
</evidence>
<protein>
    <submittedName>
        <fullName evidence="8">C-type cytochrome</fullName>
    </submittedName>
</protein>
<keyword evidence="6" id="KW-0732">Signal</keyword>
<dbReference type="GO" id="GO:0020037">
    <property type="term" value="F:heme binding"/>
    <property type="evidence" value="ECO:0007669"/>
    <property type="project" value="InterPro"/>
</dbReference>